<dbReference type="NCBIfam" id="NF002677">
    <property type="entry name" value="PRK02406.1"/>
    <property type="match status" value="1"/>
</dbReference>
<evidence type="ECO:0000313" key="18">
    <source>
        <dbReference type="EMBL" id="ESS71547.1"/>
    </source>
</evidence>
<dbReference type="GO" id="GO:0006261">
    <property type="term" value="P:DNA-templated DNA replication"/>
    <property type="evidence" value="ECO:0007669"/>
    <property type="project" value="UniProtKB-UniRule"/>
</dbReference>
<evidence type="ECO:0000256" key="15">
    <source>
        <dbReference type="ARBA" id="ARBA00049244"/>
    </source>
</evidence>
<dbReference type="RefSeq" id="WP_023495418.1">
    <property type="nucleotide sequence ID" value="NZ_AYLO01000093.1"/>
</dbReference>
<dbReference type="InterPro" id="IPR043128">
    <property type="entry name" value="Rev_trsase/Diguanyl_cyclase"/>
</dbReference>
<dbReference type="STRING" id="1116472.MGMO_97c00250"/>
<dbReference type="InterPro" id="IPR001126">
    <property type="entry name" value="UmuC"/>
</dbReference>
<evidence type="ECO:0000256" key="13">
    <source>
        <dbReference type="ARBA" id="ARBA00023125"/>
    </source>
</evidence>
<dbReference type="GO" id="GO:0006281">
    <property type="term" value="P:DNA repair"/>
    <property type="evidence" value="ECO:0007669"/>
    <property type="project" value="UniProtKB-UniRule"/>
</dbReference>
<dbReference type="Gene3D" id="1.10.150.20">
    <property type="entry name" value="5' to 3' exonuclease, C-terminal subdomain"/>
    <property type="match status" value="1"/>
</dbReference>
<dbReference type="Gene3D" id="3.30.1490.100">
    <property type="entry name" value="DNA polymerase, Y-family, little finger domain"/>
    <property type="match status" value="1"/>
</dbReference>
<dbReference type="EC" id="2.7.7.7" evidence="16"/>
<comment type="cofactor">
    <cofactor evidence="16">
        <name>Mg(2+)</name>
        <dbReference type="ChEBI" id="CHEBI:18420"/>
    </cofactor>
    <text evidence="16">Binds 2 magnesium ions per subunit.</text>
</comment>
<dbReference type="GO" id="GO:0005829">
    <property type="term" value="C:cytosol"/>
    <property type="evidence" value="ECO:0007669"/>
    <property type="project" value="TreeGrafter"/>
</dbReference>
<dbReference type="InterPro" id="IPR036775">
    <property type="entry name" value="DNA_pol_Y-fam_lit_finger_sf"/>
</dbReference>
<accession>V5BZ98</accession>
<evidence type="ECO:0000256" key="6">
    <source>
        <dbReference type="ARBA" id="ARBA00022679"/>
    </source>
</evidence>
<dbReference type="Pfam" id="PF21999">
    <property type="entry name" value="IMS_HHH_1"/>
    <property type="match status" value="1"/>
</dbReference>
<protein>
    <recommendedName>
        <fullName evidence="16">DNA polymerase IV</fullName>
        <shortName evidence="16">Pol IV</shortName>
        <ecNumber evidence="16">2.7.7.7</ecNumber>
    </recommendedName>
</protein>
<evidence type="ECO:0000256" key="10">
    <source>
        <dbReference type="ARBA" id="ARBA00022763"/>
    </source>
</evidence>
<keyword evidence="7 16" id="KW-0548">Nucleotidyltransferase</keyword>
<dbReference type="InterPro" id="IPR017961">
    <property type="entry name" value="DNA_pol_Y-fam_little_finger"/>
</dbReference>
<keyword evidence="12 16" id="KW-0239">DNA-directed DNA polymerase</keyword>
<evidence type="ECO:0000259" key="17">
    <source>
        <dbReference type="PROSITE" id="PS50173"/>
    </source>
</evidence>
<evidence type="ECO:0000256" key="8">
    <source>
        <dbReference type="ARBA" id="ARBA00022705"/>
    </source>
</evidence>
<dbReference type="HAMAP" id="MF_01113">
    <property type="entry name" value="DNApol_IV"/>
    <property type="match status" value="1"/>
</dbReference>
<dbReference type="GO" id="GO:0000287">
    <property type="term" value="F:magnesium ion binding"/>
    <property type="evidence" value="ECO:0007669"/>
    <property type="project" value="UniProtKB-UniRule"/>
</dbReference>
<dbReference type="SUPFAM" id="SSF100879">
    <property type="entry name" value="Lesion bypass DNA polymerase (Y-family), little finger domain"/>
    <property type="match status" value="1"/>
</dbReference>
<organism evidence="18 19">
    <name type="scientific">Methyloglobulus morosus KoM1</name>
    <dbReference type="NCBI Taxonomy" id="1116472"/>
    <lineage>
        <taxon>Bacteria</taxon>
        <taxon>Pseudomonadati</taxon>
        <taxon>Pseudomonadota</taxon>
        <taxon>Gammaproteobacteria</taxon>
        <taxon>Methylococcales</taxon>
        <taxon>Methylococcaceae</taxon>
        <taxon>Methyloglobulus</taxon>
    </lineage>
</organism>
<dbReference type="PANTHER" id="PTHR11076:SF33">
    <property type="entry name" value="DNA POLYMERASE KAPPA"/>
    <property type="match status" value="1"/>
</dbReference>
<evidence type="ECO:0000256" key="3">
    <source>
        <dbReference type="ARBA" id="ARBA00011245"/>
    </source>
</evidence>
<evidence type="ECO:0000313" key="19">
    <source>
        <dbReference type="Proteomes" id="UP000017842"/>
    </source>
</evidence>
<feature type="site" description="Substrate discrimination" evidence="16">
    <location>
        <position position="16"/>
    </location>
</feature>
<comment type="subunit">
    <text evidence="3 16">Monomer.</text>
</comment>
<keyword evidence="8 16" id="KW-0235">DNA replication</keyword>
<keyword evidence="11 16" id="KW-0460">Magnesium</keyword>
<evidence type="ECO:0000256" key="14">
    <source>
        <dbReference type="ARBA" id="ARBA00023204"/>
    </source>
</evidence>
<comment type="caution">
    <text evidence="18">The sequence shown here is derived from an EMBL/GenBank/DDBJ whole genome shotgun (WGS) entry which is preliminary data.</text>
</comment>
<dbReference type="GO" id="GO:0003684">
    <property type="term" value="F:damaged DNA binding"/>
    <property type="evidence" value="ECO:0007669"/>
    <property type="project" value="InterPro"/>
</dbReference>
<dbReference type="Pfam" id="PF00817">
    <property type="entry name" value="IMS"/>
    <property type="match status" value="1"/>
</dbReference>
<evidence type="ECO:0000256" key="2">
    <source>
        <dbReference type="ARBA" id="ARBA00010945"/>
    </source>
</evidence>
<keyword evidence="10 16" id="KW-0227">DNA damage</keyword>
<keyword evidence="19" id="KW-1185">Reference proteome</keyword>
<evidence type="ECO:0000256" key="5">
    <source>
        <dbReference type="ARBA" id="ARBA00022490"/>
    </source>
</evidence>
<feature type="domain" description="UmuC" evidence="17">
    <location>
        <begin position="7"/>
        <end position="188"/>
    </location>
</feature>
<dbReference type="FunFam" id="3.40.1170.60:FF:000001">
    <property type="entry name" value="DNA polymerase IV"/>
    <property type="match status" value="1"/>
</dbReference>
<dbReference type="PROSITE" id="PS50173">
    <property type="entry name" value="UMUC"/>
    <property type="match status" value="1"/>
</dbReference>
<proteinExistence type="inferred from homology"/>
<dbReference type="Gene3D" id="3.40.1170.60">
    <property type="match status" value="1"/>
</dbReference>
<dbReference type="SUPFAM" id="SSF56672">
    <property type="entry name" value="DNA/RNA polymerases"/>
    <property type="match status" value="1"/>
</dbReference>
<dbReference type="Gene3D" id="3.30.70.270">
    <property type="match status" value="1"/>
</dbReference>
<gene>
    <name evidence="16 18" type="primary">dinB</name>
    <name evidence="18" type="ORF">MGMO_97c00250</name>
</gene>
<comment type="catalytic activity">
    <reaction evidence="15 16">
        <text>DNA(n) + a 2'-deoxyribonucleoside 5'-triphosphate = DNA(n+1) + diphosphate</text>
        <dbReference type="Rhea" id="RHEA:22508"/>
        <dbReference type="Rhea" id="RHEA-COMP:17339"/>
        <dbReference type="Rhea" id="RHEA-COMP:17340"/>
        <dbReference type="ChEBI" id="CHEBI:33019"/>
        <dbReference type="ChEBI" id="CHEBI:61560"/>
        <dbReference type="ChEBI" id="CHEBI:173112"/>
        <dbReference type="EC" id="2.7.7.7"/>
    </reaction>
</comment>
<dbReference type="GO" id="GO:0003887">
    <property type="term" value="F:DNA-directed DNA polymerase activity"/>
    <property type="evidence" value="ECO:0007669"/>
    <property type="project" value="UniProtKB-UniRule"/>
</dbReference>
<evidence type="ECO:0000256" key="7">
    <source>
        <dbReference type="ARBA" id="ARBA00022695"/>
    </source>
</evidence>
<dbReference type="InterPro" id="IPR050116">
    <property type="entry name" value="DNA_polymerase-Y"/>
</dbReference>
<keyword evidence="5 16" id="KW-0963">Cytoplasm</keyword>
<dbReference type="PANTHER" id="PTHR11076">
    <property type="entry name" value="DNA REPAIR POLYMERASE UMUC / TRANSFERASE FAMILY MEMBER"/>
    <property type="match status" value="1"/>
</dbReference>
<dbReference type="Proteomes" id="UP000017842">
    <property type="component" value="Unassembled WGS sequence"/>
</dbReference>
<evidence type="ECO:0000256" key="1">
    <source>
        <dbReference type="ARBA" id="ARBA00004496"/>
    </source>
</evidence>
<dbReference type="CDD" id="cd03586">
    <property type="entry name" value="PolY_Pol_IV_kappa"/>
    <property type="match status" value="1"/>
</dbReference>
<sequence>MSTVRKIIHIDMDAFFAAVEQRDFPEYRNKPLIVGGDPFARGVVATCSYEARPFGIHSAMPTSRAFRLCPEAIFVRPRFEAYREASKAIRQIFFEYTDLVEPLSLDEAYLDVTDSEKHDGSATLIAKAIKNRIKQQTELTASAGVSYNKFLAKIASDLDKPDGLYLITPQEGAKFIEQLPIQKFHGVGKATTLKMHNLGIQTGKDLKRFSLVDLQQHFGKSGSYYYQIARGIDNRPVVNHRKSQSVGVETTFQQDIGNVQIALEHLQQLFENALAKVTEKHLSAHTVTVKIKYHNFVQITRSRTLPHAITSAISIKDLLTELLKNTDVGKRDVRLLGISLSSLENQSANSPVEQIDLFENIRH</sequence>
<evidence type="ECO:0000256" key="9">
    <source>
        <dbReference type="ARBA" id="ARBA00022723"/>
    </source>
</evidence>
<evidence type="ECO:0000256" key="4">
    <source>
        <dbReference type="ARBA" id="ARBA00022457"/>
    </source>
</evidence>
<keyword evidence="6 16" id="KW-0808">Transferase</keyword>
<dbReference type="PATRIC" id="fig|1116472.3.peg.2713"/>
<keyword evidence="14 16" id="KW-0234">DNA repair</keyword>
<reference evidence="18 19" key="1">
    <citation type="journal article" date="2013" name="Genome Announc.">
        <title>Draft Genome Sequence of the Methanotrophic Gammaproteobacterium Methyloglobulus morosus DSM 22980 Strain KoM1.</title>
        <authorList>
            <person name="Poehlein A."/>
            <person name="Deutzmann J.S."/>
            <person name="Daniel R."/>
            <person name="Simeonova D.D."/>
        </authorList>
    </citation>
    <scope>NUCLEOTIDE SEQUENCE [LARGE SCALE GENOMIC DNA]</scope>
    <source>
        <strain evidence="18 19">KoM1</strain>
    </source>
</reference>
<dbReference type="EMBL" id="AYLO01000093">
    <property type="protein sequence ID" value="ESS71547.1"/>
    <property type="molecule type" value="Genomic_DNA"/>
</dbReference>
<feature type="active site" evidence="16">
    <location>
        <position position="107"/>
    </location>
</feature>
<evidence type="ECO:0000256" key="11">
    <source>
        <dbReference type="ARBA" id="ARBA00022842"/>
    </source>
</evidence>
<name>V5BZ98_9GAMM</name>
<evidence type="ECO:0000256" key="12">
    <source>
        <dbReference type="ARBA" id="ARBA00022932"/>
    </source>
</evidence>
<evidence type="ECO:0000256" key="16">
    <source>
        <dbReference type="HAMAP-Rule" id="MF_01113"/>
    </source>
</evidence>
<keyword evidence="9 16" id="KW-0479">Metal-binding</keyword>
<dbReference type="eggNOG" id="COG0389">
    <property type="taxonomic scope" value="Bacteria"/>
</dbReference>
<comment type="function">
    <text evidence="16">Poorly processive, error-prone DNA polymerase involved in untargeted mutagenesis. Copies undamaged DNA at stalled replication forks, which arise in vivo from mismatched or misaligned primer ends. These misaligned primers can be extended by PolIV. Exhibits no 3'-5' exonuclease (proofreading) activity. May be involved in translesional synthesis, in conjunction with the beta clamp from PolIII.</text>
</comment>
<dbReference type="AlphaFoldDB" id="V5BZ98"/>
<dbReference type="InterPro" id="IPR043502">
    <property type="entry name" value="DNA/RNA_pol_sf"/>
</dbReference>
<keyword evidence="13 16" id="KW-0238">DNA-binding</keyword>
<keyword evidence="4 16" id="KW-0515">Mutator protein</keyword>
<dbReference type="InterPro" id="IPR022880">
    <property type="entry name" value="DNApol_IV"/>
</dbReference>
<comment type="subcellular location">
    <subcellularLocation>
        <location evidence="1 16">Cytoplasm</location>
    </subcellularLocation>
</comment>
<dbReference type="GO" id="GO:0009432">
    <property type="term" value="P:SOS response"/>
    <property type="evidence" value="ECO:0007669"/>
    <property type="project" value="TreeGrafter"/>
</dbReference>
<feature type="binding site" evidence="16">
    <location>
        <position position="11"/>
    </location>
    <ligand>
        <name>Mg(2+)</name>
        <dbReference type="ChEBI" id="CHEBI:18420"/>
    </ligand>
</feature>
<dbReference type="InterPro" id="IPR053848">
    <property type="entry name" value="IMS_HHH_1"/>
</dbReference>
<dbReference type="FunFam" id="1.10.150.20:FF:000019">
    <property type="entry name" value="DNA polymerase IV"/>
    <property type="match status" value="1"/>
</dbReference>
<feature type="binding site" evidence="16">
    <location>
        <position position="106"/>
    </location>
    <ligand>
        <name>Mg(2+)</name>
        <dbReference type="ChEBI" id="CHEBI:18420"/>
    </ligand>
</feature>
<dbReference type="GO" id="GO:0042276">
    <property type="term" value="P:error-prone translesion synthesis"/>
    <property type="evidence" value="ECO:0007669"/>
    <property type="project" value="TreeGrafter"/>
</dbReference>
<dbReference type="OrthoDB" id="9808813at2"/>
<dbReference type="Pfam" id="PF11799">
    <property type="entry name" value="IMS_C"/>
    <property type="match status" value="1"/>
</dbReference>
<comment type="similarity">
    <text evidence="2 16">Belongs to the DNA polymerase type-Y family.</text>
</comment>
<dbReference type="FunFam" id="3.30.1490.100:FF:000004">
    <property type="entry name" value="DNA polymerase IV"/>
    <property type="match status" value="1"/>
</dbReference>